<gene>
    <name evidence="2" type="ORF">C882_2762</name>
</gene>
<reference evidence="2 3" key="1">
    <citation type="journal article" date="2013" name="Genome Announc.">
        <title>Draft Genome Sequence of an Alphaproteobacterium, Caenispirillum salinarum AK4(T), Isolated from a Solar Saltern.</title>
        <authorList>
            <person name="Khatri I."/>
            <person name="Singh A."/>
            <person name="Korpole S."/>
            <person name="Pinnaka A.K."/>
            <person name="Subramanian S."/>
        </authorList>
    </citation>
    <scope>NUCLEOTIDE SEQUENCE [LARGE SCALE GENOMIC DNA]</scope>
    <source>
        <strain evidence="2 3">AK4</strain>
    </source>
</reference>
<comment type="caution">
    <text evidence="2">The sequence shown here is derived from an EMBL/GenBank/DDBJ whole genome shotgun (WGS) entry which is preliminary data.</text>
</comment>
<proteinExistence type="predicted"/>
<sequence>MRGLVRTGHDLSAFPLLSSSAFHGAAAAVGAATASPEAPPMGGGSVQ</sequence>
<evidence type="ECO:0000313" key="2">
    <source>
        <dbReference type="EMBL" id="EKV26470.1"/>
    </source>
</evidence>
<name>K9GKB7_9PROT</name>
<evidence type="ECO:0000313" key="3">
    <source>
        <dbReference type="Proteomes" id="UP000009881"/>
    </source>
</evidence>
<dbReference type="AlphaFoldDB" id="K9GKB7"/>
<evidence type="ECO:0000256" key="1">
    <source>
        <dbReference type="SAM" id="MobiDB-lite"/>
    </source>
</evidence>
<keyword evidence="3" id="KW-1185">Reference proteome</keyword>
<protein>
    <submittedName>
        <fullName evidence="2">Uncharacterized protein</fullName>
    </submittedName>
</protein>
<dbReference type="EMBL" id="ANHY01000030">
    <property type="protein sequence ID" value="EKV26470.1"/>
    <property type="molecule type" value="Genomic_DNA"/>
</dbReference>
<accession>K9GKB7</accession>
<organism evidence="2 3">
    <name type="scientific">Caenispirillum salinarum AK4</name>
    <dbReference type="NCBI Taxonomy" id="1238182"/>
    <lineage>
        <taxon>Bacteria</taxon>
        <taxon>Pseudomonadati</taxon>
        <taxon>Pseudomonadota</taxon>
        <taxon>Alphaproteobacteria</taxon>
        <taxon>Rhodospirillales</taxon>
        <taxon>Novispirillaceae</taxon>
        <taxon>Caenispirillum</taxon>
    </lineage>
</organism>
<feature type="region of interest" description="Disordered" evidence="1">
    <location>
        <begin position="28"/>
        <end position="47"/>
    </location>
</feature>
<dbReference type="Proteomes" id="UP000009881">
    <property type="component" value="Unassembled WGS sequence"/>
</dbReference>